<dbReference type="PANTHER" id="PTHR42824">
    <property type="entry name" value="GLUTAMINE AMIDOTRANSFERASE"/>
    <property type="match status" value="1"/>
</dbReference>
<dbReference type="Pfam" id="PF13230">
    <property type="entry name" value="GATase_4"/>
    <property type="match status" value="1"/>
</dbReference>
<keyword evidence="4" id="KW-1185">Reference proteome</keyword>
<dbReference type="GO" id="GO:0016740">
    <property type="term" value="F:transferase activity"/>
    <property type="evidence" value="ECO:0007669"/>
    <property type="project" value="UniProtKB-KW"/>
</dbReference>
<comment type="caution">
    <text evidence="3">The sequence shown here is derived from an EMBL/GenBank/DDBJ whole genome shotgun (WGS) entry which is preliminary data.</text>
</comment>
<dbReference type="InterPro" id="IPR029055">
    <property type="entry name" value="Ntn_hydrolases_N"/>
</dbReference>
<accession>A0A3A4KBV0</accession>
<name>A0A3A4KBV0_9NOCA</name>
<evidence type="ECO:0000313" key="3">
    <source>
        <dbReference type="EMBL" id="RJO70950.1"/>
    </source>
</evidence>
<dbReference type="Proteomes" id="UP000266677">
    <property type="component" value="Unassembled WGS sequence"/>
</dbReference>
<feature type="domain" description="Glutamine amidotransferase type-2" evidence="2">
    <location>
        <begin position="2"/>
        <end position="256"/>
    </location>
</feature>
<reference evidence="3 4" key="1">
    <citation type="submission" date="2018-09" db="EMBL/GenBank/DDBJ databases">
        <title>YIM PH21274 draft genome.</title>
        <authorList>
            <person name="Miao C."/>
        </authorList>
    </citation>
    <scope>NUCLEOTIDE SEQUENCE [LARGE SCALE GENOMIC DNA]</scope>
    <source>
        <strain evidence="3 4">YIM PH 21724</strain>
    </source>
</reference>
<evidence type="ECO:0000259" key="2">
    <source>
        <dbReference type="PROSITE" id="PS51278"/>
    </source>
</evidence>
<organism evidence="3 4">
    <name type="scientific">Nocardia panacis</name>
    <dbReference type="NCBI Taxonomy" id="2340916"/>
    <lineage>
        <taxon>Bacteria</taxon>
        <taxon>Bacillati</taxon>
        <taxon>Actinomycetota</taxon>
        <taxon>Actinomycetes</taxon>
        <taxon>Mycobacteriales</taxon>
        <taxon>Nocardiaceae</taxon>
        <taxon>Nocardia</taxon>
    </lineage>
</organism>
<proteinExistence type="predicted"/>
<dbReference type="CDD" id="cd01908">
    <property type="entry name" value="YafJ"/>
    <property type="match status" value="1"/>
</dbReference>
<dbReference type="PROSITE" id="PS51278">
    <property type="entry name" value="GATASE_TYPE_2"/>
    <property type="match status" value="1"/>
</dbReference>
<dbReference type="AlphaFoldDB" id="A0A3A4KBV0"/>
<dbReference type="RefSeq" id="WP_120044007.1">
    <property type="nucleotide sequence ID" value="NZ_QZFU01000036.1"/>
</dbReference>
<sequence>MCRLFGLTAAPHRVRATFWLLDAPDSLVRQSRREPDGTGLGTYRADGSPFVEKEPVAAYADAEFGRAARERESGTFLAHVRYASTGSLNVRNTHPFEQRGRLFAHNGVVHGLDAIAAELGDYRELVGGDTDSERIFALITQRVDRHGGDITAGIVDAVRWIADSVPVYALNLLVTTASELWALRYPDTHELFVLERAAGGPHGDRHLDHAGLPGTVRTHSADLARYPAVVVASERMDENPRWRALASGELLHVDGRLRVRSELVLDAPPRHLLAHSDLSARAAASQTAH</sequence>
<dbReference type="PANTHER" id="PTHR42824:SF1">
    <property type="entry name" value="GLUTAMINE AMIDOTRANSFERASE YAFJ-RELATED"/>
    <property type="match status" value="1"/>
</dbReference>
<dbReference type="InterPro" id="IPR026869">
    <property type="entry name" value="EgtC-like"/>
</dbReference>
<protein>
    <submittedName>
        <fullName evidence="3">Class II glutamine amidotransferase</fullName>
    </submittedName>
</protein>
<dbReference type="InterPro" id="IPR017932">
    <property type="entry name" value="GATase_2_dom"/>
</dbReference>
<keyword evidence="1 3" id="KW-0315">Glutamine amidotransferase</keyword>
<keyword evidence="3" id="KW-0808">Transferase</keyword>
<evidence type="ECO:0000256" key="1">
    <source>
        <dbReference type="ARBA" id="ARBA00022962"/>
    </source>
</evidence>
<evidence type="ECO:0000313" key="4">
    <source>
        <dbReference type="Proteomes" id="UP000266677"/>
    </source>
</evidence>
<dbReference type="SUPFAM" id="SSF56235">
    <property type="entry name" value="N-terminal nucleophile aminohydrolases (Ntn hydrolases)"/>
    <property type="match status" value="1"/>
</dbReference>
<dbReference type="OrthoDB" id="9804310at2"/>
<gene>
    <name evidence="3" type="ORF">D5S18_27640</name>
</gene>
<dbReference type="EMBL" id="QZFU01000036">
    <property type="protein sequence ID" value="RJO70950.1"/>
    <property type="molecule type" value="Genomic_DNA"/>
</dbReference>
<dbReference type="Gene3D" id="3.60.20.10">
    <property type="entry name" value="Glutamine Phosphoribosylpyrophosphate, subunit 1, domain 1"/>
    <property type="match status" value="1"/>
</dbReference>